<dbReference type="STRING" id="45235.A0A2K3Q4L2"/>
<dbReference type="InterPro" id="IPR029058">
    <property type="entry name" value="AB_hydrolase_fold"/>
</dbReference>
<dbReference type="PANTHER" id="PTHR42103:SF2">
    <property type="entry name" value="AB HYDROLASE-1 DOMAIN-CONTAINING PROTEIN"/>
    <property type="match status" value="1"/>
</dbReference>
<evidence type="ECO:0000313" key="2">
    <source>
        <dbReference type="EMBL" id="PNY22495.1"/>
    </source>
</evidence>
<reference evidence="2 3" key="1">
    <citation type="submission" date="2017-08" db="EMBL/GenBank/DDBJ databases">
        <title>Harnessing the power of phylogenomics to disentangle the directionality and signatures of interkingdom host jumping in the parasitic fungal genus Tolypocladium.</title>
        <authorList>
            <person name="Quandt C.A."/>
            <person name="Patterson W."/>
            <person name="Spatafora J.W."/>
        </authorList>
    </citation>
    <scope>NUCLEOTIDE SEQUENCE [LARGE SCALE GENOMIC DNA]</scope>
    <source>
        <strain evidence="2 3">CBS 113982</strain>
    </source>
</reference>
<feature type="region of interest" description="Disordered" evidence="1">
    <location>
        <begin position="147"/>
        <end position="183"/>
    </location>
</feature>
<feature type="region of interest" description="Disordered" evidence="1">
    <location>
        <begin position="300"/>
        <end position="341"/>
    </location>
</feature>
<proteinExistence type="predicted"/>
<evidence type="ECO:0000256" key="1">
    <source>
        <dbReference type="SAM" id="MobiDB-lite"/>
    </source>
</evidence>
<dbReference type="Proteomes" id="UP000236621">
    <property type="component" value="Unassembled WGS sequence"/>
</dbReference>
<feature type="region of interest" description="Disordered" evidence="1">
    <location>
        <begin position="246"/>
        <end position="280"/>
    </location>
</feature>
<dbReference type="EMBL" id="NRSZ01001193">
    <property type="protein sequence ID" value="PNY22495.1"/>
    <property type="molecule type" value="Genomic_DNA"/>
</dbReference>
<keyword evidence="3" id="KW-1185">Reference proteome</keyword>
<organism evidence="2 3">
    <name type="scientific">Tolypocladium capitatum</name>
    <dbReference type="NCBI Taxonomy" id="45235"/>
    <lineage>
        <taxon>Eukaryota</taxon>
        <taxon>Fungi</taxon>
        <taxon>Dikarya</taxon>
        <taxon>Ascomycota</taxon>
        <taxon>Pezizomycotina</taxon>
        <taxon>Sordariomycetes</taxon>
        <taxon>Hypocreomycetidae</taxon>
        <taxon>Hypocreales</taxon>
        <taxon>Ophiocordycipitaceae</taxon>
        <taxon>Tolypocladium</taxon>
    </lineage>
</organism>
<dbReference type="AlphaFoldDB" id="A0A2K3Q4L2"/>
<comment type="caution">
    <text evidence="2">The sequence shown here is derived from an EMBL/GenBank/DDBJ whole genome shotgun (WGS) entry which is preliminary data.</text>
</comment>
<gene>
    <name evidence="2" type="ORF">TCAP_07112</name>
</gene>
<dbReference type="OrthoDB" id="10260961at2759"/>
<dbReference type="Gene3D" id="3.40.50.1820">
    <property type="entry name" value="alpha/beta hydrolase"/>
    <property type="match status" value="2"/>
</dbReference>
<evidence type="ECO:0000313" key="3">
    <source>
        <dbReference type="Proteomes" id="UP000236621"/>
    </source>
</evidence>
<feature type="non-terminal residue" evidence="2">
    <location>
        <position position="484"/>
    </location>
</feature>
<feature type="compositionally biased region" description="Basic and acidic residues" evidence="1">
    <location>
        <begin position="268"/>
        <end position="278"/>
    </location>
</feature>
<dbReference type="SUPFAM" id="SSF53474">
    <property type="entry name" value="alpha/beta-Hydrolases"/>
    <property type="match status" value="1"/>
</dbReference>
<feature type="compositionally biased region" description="Basic and acidic residues" evidence="1">
    <location>
        <begin position="147"/>
        <end position="172"/>
    </location>
</feature>
<feature type="region of interest" description="Disordered" evidence="1">
    <location>
        <begin position="1"/>
        <end position="22"/>
    </location>
</feature>
<dbReference type="PANTHER" id="PTHR42103">
    <property type="entry name" value="ALPHA/BETA-HYDROLASES SUPERFAMILY PROTEIN"/>
    <property type="match status" value="1"/>
</dbReference>
<feature type="compositionally biased region" description="Basic residues" evidence="1">
    <location>
        <begin position="300"/>
        <end position="311"/>
    </location>
</feature>
<sequence length="484" mass="52343">MGGAIRRQRHDVPSTSKQDAVNEMLPDPALTLTIPSLHDGTVLDCRVYHAASLAAANPRAPPWRRHAAIVAHPYAPMGGCYDDPVVEDTAGQLLRKGYVVGTFNFRGAGHSAGRTSWTAKPERDDYASFVGFMVYYIHHLDPFHEATTRQEPGLERRRVSQDDAAKTLEAEPTRPGPEPQRPPVLLMCGYSYGAMITTQLAPLPSLLEPFAAPSADSDAAHIRLRAEHLAEQQNLILGSMRAAVTQPLGPTSPSRRSMGVRIGGDEAGSPRKSRDSFGRRSFSLDAEDRLRKGVNELLAKRRAKHHGHQPRRSLSSSEVGNKSARPMSELASVPKASPETAAATKGEAAKLAALDNLLVPRPAYILISPLHGLITHLATMSLLPSRHRHHGERQGHDAAESKLVRSPTLAVYGDRDLFVPVGKLRAWVARLTGGGAGADENSGSRFRGHEVATAGHFWAEEGVLGEMRGVLGDFAGRLLEDGCL</sequence>
<accession>A0A2K3Q4L2</accession>
<name>A0A2K3Q4L2_9HYPO</name>
<protein>
    <submittedName>
        <fullName evidence="2">GPI transamidase component PIG-S</fullName>
    </submittedName>
</protein>